<dbReference type="PANTHER" id="PTHR34614:SF2">
    <property type="entry name" value="TRANSPOSASE IS4-LIKE DOMAIN-CONTAINING PROTEIN"/>
    <property type="match status" value="1"/>
</dbReference>
<gene>
    <name evidence="1" type="ORF">B1A_09361</name>
</gene>
<sequence>LTQIVVGAVKEFHISMDEFHNDSTTITLTGDYEEADGSMKRGKQSLKITYGHNKDHRPDLKQILWILTVSSDGAVPVHYKATDGNTT</sequence>
<feature type="non-terminal residue" evidence="1">
    <location>
        <position position="87"/>
    </location>
</feature>
<feature type="non-terminal residue" evidence="1">
    <location>
        <position position="1"/>
    </location>
</feature>
<organism evidence="1">
    <name type="scientific">mine drainage metagenome</name>
    <dbReference type="NCBI Taxonomy" id="410659"/>
    <lineage>
        <taxon>unclassified sequences</taxon>
        <taxon>metagenomes</taxon>
        <taxon>ecological metagenomes</taxon>
    </lineage>
</organism>
<comment type="caution">
    <text evidence="1">The sequence shown here is derived from an EMBL/GenBank/DDBJ whole genome shotgun (WGS) entry which is preliminary data.</text>
</comment>
<name>T1AQX8_9ZZZZ</name>
<dbReference type="AlphaFoldDB" id="T1AQX8"/>
<protein>
    <submittedName>
        <fullName evidence="1">Transposase</fullName>
    </submittedName>
</protein>
<dbReference type="EMBL" id="AUZX01006665">
    <property type="protein sequence ID" value="EQD62976.1"/>
    <property type="molecule type" value="Genomic_DNA"/>
</dbReference>
<reference evidence="1" key="1">
    <citation type="submission" date="2013-08" db="EMBL/GenBank/DDBJ databases">
        <authorList>
            <person name="Mendez C."/>
            <person name="Richter M."/>
            <person name="Ferrer M."/>
            <person name="Sanchez J."/>
        </authorList>
    </citation>
    <scope>NUCLEOTIDE SEQUENCE</scope>
</reference>
<evidence type="ECO:0000313" key="1">
    <source>
        <dbReference type="EMBL" id="EQD62976.1"/>
    </source>
</evidence>
<accession>T1AQX8</accession>
<dbReference type="PANTHER" id="PTHR34614">
    <property type="match status" value="1"/>
</dbReference>
<proteinExistence type="predicted"/>
<reference evidence="1" key="2">
    <citation type="journal article" date="2014" name="ISME J.">
        <title>Microbial stratification in low pH oxic and suboxic macroscopic growths along an acid mine drainage.</title>
        <authorList>
            <person name="Mendez-Garcia C."/>
            <person name="Mesa V."/>
            <person name="Sprenger R.R."/>
            <person name="Richter M."/>
            <person name="Diez M.S."/>
            <person name="Solano J."/>
            <person name="Bargiela R."/>
            <person name="Golyshina O.V."/>
            <person name="Manteca A."/>
            <person name="Ramos J.L."/>
            <person name="Gallego J.R."/>
            <person name="Llorente I."/>
            <person name="Martins Dos Santos V.A."/>
            <person name="Jensen O.N."/>
            <person name="Pelaez A.I."/>
            <person name="Sanchez J."/>
            <person name="Ferrer M."/>
        </authorList>
    </citation>
    <scope>NUCLEOTIDE SEQUENCE</scope>
</reference>